<dbReference type="SMART" id="SM00355">
    <property type="entry name" value="ZnF_C2H2"/>
    <property type="match status" value="2"/>
</dbReference>
<dbReference type="GO" id="GO:0003676">
    <property type="term" value="F:nucleic acid binding"/>
    <property type="evidence" value="ECO:0007669"/>
    <property type="project" value="InterPro"/>
</dbReference>
<feature type="compositionally biased region" description="Basic residues" evidence="5">
    <location>
        <begin position="458"/>
        <end position="471"/>
    </location>
</feature>
<dbReference type="PROSITE" id="PS00636">
    <property type="entry name" value="DNAJ_1"/>
    <property type="match status" value="1"/>
</dbReference>
<dbReference type="GO" id="GO:0005737">
    <property type="term" value="C:cytoplasm"/>
    <property type="evidence" value="ECO:0007669"/>
    <property type="project" value="TreeGrafter"/>
</dbReference>
<feature type="compositionally biased region" description="Polar residues" evidence="5">
    <location>
        <begin position="377"/>
        <end position="389"/>
    </location>
</feature>
<dbReference type="FunFam" id="1.10.287.110:FF:000046">
    <property type="entry name" value="dnaJ homolog subfamily C member 21"/>
    <property type="match status" value="1"/>
</dbReference>
<feature type="compositionally biased region" description="Basic residues" evidence="5">
    <location>
        <begin position="401"/>
        <end position="413"/>
    </location>
</feature>
<name>B4J9M5_DROGR</name>
<dbReference type="SMART" id="SM00271">
    <property type="entry name" value="DnaJ"/>
    <property type="match status" value="1"/>
</dbReference>
<dbReference type="Pfam" id="PF00226">
    <property type="entry name" value="DnaJ"/>
    <property type="match status" value="1"/>
</dbReference>
<dbReference type="OMA" id="DTCGEEF"/>
<dbReference type="PROSITE" id="PS00028">
    <property type="entry name" value="ZINC_FINGER_C2H2_1"/>
    <property type="match status" value="2"/>
</dbReference>
<evidence type="ECO:0000313" key="8">
    <source>
        <dbReference type="Proteomes" id="UP000001070"/>
    </source>
</evidence>
<dbReference type="GO" id="GO:0008270">
    <property type="term" value="F:zinc ion binding"/>
    <property type="evidence" value="ECO:0007669"/>
    <property type="project" value="UniProtKB-KW"/>
</dbReference>
<dbReference type="InterPro" id="IPR001623">
    <property type="entry name" value="DnaJ_domain"/>
</dbReference>
<dbReference type="OrthoDB" id="552049at2759"/>
<dbReference type="STRING" id="7222.B4J9M5"/>
<evidence type="ECO:0000256" key="2">
    <source>
        <dbReference type="ARBA" id="ARBA00022771"/>
    </source>
</evidence>
<keyword evidence="3" id="KW-0862">Zinc</keyword>
<dbReference type="Gene3D" id="1.10.287.110">
    <property type="entry name" value="DnaJ domain"/>
    <property type="match status" value="1"/>
</dbReference>
<dbReference type="InterPro" id="IPR036869">
    <property type="entry name" value="J_dom_sf"/>
</dbReference>
<proteinExistence type="predicted"/>
<dbReference type="InterPro" id="IPR051964">
    <property type="entry name" value="Chaperone_stress_response"/>
</dbReference>
<feature type="region of interest" description="Disordered" evidence="5">
    <location>
        <begin position="325"/>
        <end position="509"/>
    </location>
</feature>
<feature type="compositionally biased region" description="Low complexity" evidence="5">
    <location>
        <begin position="428"/>
        <end position="447"/>
    </location>
</feature>
<dbReference type="HOGENOM" id="CLU_009539_1_2_1"/>
<dbReference type="InterPro" id="IPR054076">
    <property type="entry name" value="ZUO1-like_ZHD"/>
</dbReference>
<sequence length="560" mass="64354">MRCYYEELGLARDSNEGDIKTAYRKLALRWHPDKNPDCLAEAKERFQLIQQAYEVLSDAQERAWYDNHREQILRGKNSEYSENCLDVFQYFTGSCYKGYGNDAQGFYGVYRDVFNNIASEDLEFMDSDDEMGPPQFGNADSSYEDVVAPFYAYWLSYSTKKTYEWLCPYDVREIKERFILRKVEKQMKKIVQNARKDRNEEVRNLVSFVRKRDRRVQAYRLVLEERAEANRLKQEEKRKEQLRQRQEQLAAVRANKVDNDGYEEQLRQLEQEYGSESDDYTDEEAEEDELDSDAAVESDNDVSEQEVEYVDDLYCVACNKSFKNTRARSNHEESKKHRENVERLCQQMADEEQEYNEHSEDLNAAEDGVEQLKISGAQKTDQSSDQAELSSDEEVQQTQSKRNKKGKKSKKPAPKAIVESDEDDEADAAAAAAPDQAVDLSAPVSNSDDADDDDWSRSKKSAKKSKSKKSTSSKQKAETEKEKLTTESKPKSKPTAAPPRSNETAPLADVQHTCVTCKLVFDSKNKLFAHLKKTNHGVYLPKAKPEVEGKPPGKAKGKRK</sequence>
<dbReference type="Pfam" id="PF12171">
    <property type="entry name" value="zf-C2H2_jaz"/>
    <property type="match status" value="1"/>
</dbReference>
<evidence type="ECO:0000256" key="3">
    <source>
        <dbReference type="ARBA" id="ARBA00022833"/>
    </source>
</evidence>
<feature type="domain" description="J" evidence="6">
    <location>
        <begin position="3"/>
        <end position="69"/>
    </location>
</feature>
<dbReference type="Gene3D" id="3.30.160.60">
    <property type="entry name" value="Classic Zinc Finger"/>
    <property type="match status" value="1"/>
</dbReference>
<accession>B4J9M5</accession>
<dbReference type="PROSITE" id="PS50076">
    <property type="entry name" value="DNAJ_2"/>
    <property type="match status" value="1"/>
</dbReference>
<evidence type="ECO:0000256" key="1">
    <source>
        <dbReference type="ARBA" id="ARBA00022723"/>
    </source>
</evidence>
<dbReference type="PANTHER" id="PTHR44029:SF1">
    <property type="entry name" value="DNAJ HOMOLOG SUBFAMILY C MEMBER 21"/>
    <property type="match status" value="1"/>
</dbReference>
<dbReference type="KEGG" id="dgr:6559220"/>
<dbReference type="InterPro" id="IPR018253">
    <property type="entry name" value="DnaJ_domain_CS"/>
</dbReference>
<protein>
    <recommendedName>
        <fullName evidence="4">DnaJ homolog subfamily C member 21</fullName>
    </recommendedName>
</protein>
<gene>
    <name evidence="7" type="primary">Dgri\GH22046</name>
    <name evidence="7" type="ORF">Dgri_GH22046</name>
</gene>
<dbReference type="FunCoup" id="B4J9M5">
    <property type="interactions" value="1503"/>
</dbReference>
<evidence type="ECO:0000259" key="6">
    <source>
        <dbReference type="PROSITE" id="PS50076"/>
    </source>
</evidence>
<dbReference type="Pfam" id="PF21884">
    <property type="entry name" value="ZUO1-like_ZHD"/>
    <property type="match status" value="1"/>
</dbReference>
<dbReference type="InterPro" id="IPR003604">
    <property type="entry name" value="Matrin/U1-like-C_Znf_C2H2"/>
</dbReference>
<dbReference type="Proteomes" id="UP000001070">
    <property type="component" value="Unassembled WGS sequence"/>
</dbReference>
<keyword evidence="2" id="KW-0863">Zinc-finger</keyword>
<dbReference type="SMART" id="SM00451">
    <property type="entry name" value="ZnF_U1"/>
    <property type="match status" value="2"/>
</dbReference>
<dbReference type="InParanoid" id="B4J9M5"/>
<dbReference type="InterPro" id="IPR022755">
    <property type="entry name" value="Znf_C2H2_jaz"/>
</dbReference>
<feature type="compositionally biased region" description="Basic and acidic residues" evidence="5">
    <location>
        <begin position="329"/>
        <end position="342"/>
    </location>
</feature>
<feature type="region of interest" description="Disordered" evidence="5">
    <location>
        <begin position="537"/>
        <end position="560"/>
    </location>
</feature>
<dbReference type="PRINTS" id="PR00625">
    <property type="entry name" value="JDOMAIN"/>
</dbReference>
<keyword evidence="1" id="KW-0479">Metal-binding</keyword>
<organism evidence="8">
    <name type="scientific">Drosophila grimshawi</name>
    <name type="common">Hawaiian fruit fly</name>
    <name type="synonym">Idiomyia grimshawi</name>
    <dbReference type="NCBI Taxonomy" id="7222"/>
    <lineage>
        <taxon>Eukaryota</taxon>
        <taxon>Metazoa</taxon>
        <taxon>Ecdysozoa</taxon>
        <taxon>Arthropoda</taxon>
        <taxon>Hexapoda</taxon>
        <taxon>Insecta</taxon>
        <taxon>Pterygota</taxon>
        <taxon>Neoptera</taxon>
        <taxon>Endopterygota</taxon>
        <taxon>Diptera</taxon>
        <taxon>Brachycera</taxon>
        <taxon>Muscomorpha</taxon>
        <taxon>Ephydroidea</taxon>
        <taxon>Drosophilidae</taxon>
        <taxon>Drosophila</taxon>
        <taxon>Hawaiian Drosophila</taxon>
    </lineage>
</organism>
<feature type="compositionally biased region" description="Basic and acidic residues" evidence="5">
    <location>
        <begin position="475"/>
        <end position="490"/>
    </location>
</feature>
<evidence type="ECO:0000313" key="7">
    <source>
        <dbReference type="EMBL" id="EDW02532.1"/>
    </source>
</evidence>
<dbReference type="SUPFAM" id="SSF57667">
    <property type="entry name" value="beta-beta-alpha zinc fingers"/>
    <property type="match status" value="1"/>
</dbReference>
<reference evidence="7 8" key="1">
    <citation type="journal article" date="2007" name="Nature">
        <title>Evolution of genes and genomes on the Drosophila phylogeny.</title>
        <authorList>
            <consortium name="Drosophila 12 Genomes Consortium"/>
            <person name="Clark A.G."/>
            <person name="Eisen M.B."/>
            <person name="Smith D.R."/>
            <person name="Bergman C.M."/>
            <person name="Oliver B."/>
            <person name="Markow T.A."/>
            <person name="Kaufman T.C."/>
            <person name="Kellis M."/>
            <person name="Gelbart W."/>
            <person name="Iyer V.N."/>
            <person name="Pollard D.A."/>
            <person name="Sackton T.B."/>
            <person name="Larracuente A.M."/>
            <person name="Singh N.D."/>
            <person name="Abad J.P."/>
            <person name="Abt D.N."/>
            <person name="Adryan B."/>
            <person name="Aguade M."/>
            <person name="Akashi H."/>
            <person name="Anderson W.W."/>
            <person name="Aquadro C.F."/>
            <person name="Ardell D.H."/>
            <person name="Arguello R."/>
            <person name="Artieri C.G."/>
            <person name="Barbash D.A."/>
            <person name="Barker D."/>
            <person name="Barsanti P."/>
            <person name="Batterham P."/>
            <person name="Batzoglou S."/>
            <person name="Begun D."/>
            <person name="Bhutkar A."/>
            <person name="Blanco E."/>
            <person name="Bosak S.A."/>
            <person name="Bradley R.K."/>
            <person name="Brand A.D."/>
            <person name="Brent M.R."/>
            <person name="Brooks A.N."/>
            <person name="Brown R.H."/>
            <person name="Butlin R.K."/>
            <person name="Caggese C."/>
            <person name="Calvi B.R."/>
            <person name="Bernardo de Carvalho A."/>
            <person name="Caspi A."/>
            <person name="Castrezana S."/>
            <person name="Celniker S.E."/>
            <person name="Chang J.L."/>
            <person name="Chapple C."/>
            <person name="Chatterji S."/>
            <person name="Chinwalla A."/>
            <person name="Civetta A."/>
            <person name="Clifton S.W."/>
            <person name="Comeron J.M."/>
            <person name="Costello J.C."/>
            <person name="Coyne J.A."/>
            <person name="Daub J."/>
            <person name="David R.G."/>
            <person name="Delcher A.L."/>
            <person name="Delehaunty K."/>
            <person name="Do C.B."/>
            <person name="Ebling H."/>
            <person name="Edwards K."/>
            <person name="Eickbush T."/>
            <person name="Evans J.D."/>
            <person name="Filipski A."/>
            <person name="Findeiss S."/>
            <person name="Freyhult E."/>
            <person name="Fulton L."/>
            <person name="Fulton R."/>
            <person name="Garcia A.C."/>
            <person name="Gardiner A."/>
            <person name="Garfield D.A."/>
            <person name="Garvin B.E."/>
            <person name="Gibson G."/>
            <person name="Gilbert D."/>
            <person name="Gnerre S."/>
            <person name="Godfrey J."/>
            <person name="Good R."/>
            <person name="Gotea V."/>
            <person name="Gravely B."/>
            <person name="Greenberg A.J."/>
            <person name="Griffiths-Jones S."/>
            <person name="Gross S."/>
            <person name="Guigo R."/>
            <person name="Gustafson E.A."/>
            <person name="Haerty W."/>
            <person name="Hahn M.W."/>
            <person name="Halligan D.L."/>
            <person name="Halpern A.L."/>
            <person name="Halter G.M."/>
            <person name="Han M.V."/>
            <person name="Heger A."/>
            <person name="Hillier L."/>
            <person name="Hinrichs A.S."/>
            <person name="Holmes I."/>
            <person name="Hoskins R.A."/>
            <person name="Hubisz M.J."/>
            <person name="Hultmark D."/>
            <person name="Huntley M.A."/>
            <person name="Jaffe D.B."/>
            <person name="Jagadeeshan S."/>
            <person name="Jeck W.R."/>
            <person name="Johnson J."/>
            <person name="Jones C.D."/>
            <person name="Jordan W.C."/>
            <person name="Karpen G.H."/>
            <person name="Kataoka E."/>
            <person name="Keightley P.D."/>
            <person name="Kheradpour P."/>
            <person name="Kirkness E.F."/>
            <person name="Koerich L.B."/>
            <person name="Kristiansen K."/>
            <person name="Kudrna D."/>
            <person name="Kulathinal R.J."/>
            <person name="Kumar S."/>
            <person name="Kwok R."/>
            <person name="Lander E."/>
            <person name="Langley C.H."/>
            <person name="Lapoint R."/>
            <person name="Lazzaro B.P."/>
            <person name="Lee S.J."/>
            <person name="Levesque L."/>
            <person name="Li R."/>
            <person name="Lin C.F."/>
            <person name="Lin M.F."/>
            <person name="Lindblad-Toh K."/>
            <person name="Llopart A."/>
            <person name="Long M."/>
            <person name="Low L."/>
            <person name="Lozovsky E."/>
            <person name="Lu J."/>
            <person name="Luo M."/>
            <person name="Machado C.A."/>
            <person name="Makalowski W."/>
            <person name="Marzo M."/>
            <person name="Matsuda M."/>
            <person name="Matzkin L."/>
            <person name="McAllister B."/>
            <person name="McBride C.S."/>
            <person name="McKernan B."/>
            <person name="McKernan K."/>
            <person name="Mendez-Lago M."/>
            <person name="Minx P."/>
            <person name="Mollenhauer M.U."/>
            <person name="Montooth K."/>
            <person name="Mount S.M."/>
            <person name="Mu X."/>
            <person name="Myers E."/>
            <person name="Negre B."/>
            <person name="Newfeld S."/>
            <person name="Nielsen R."/>
            <person name="Noor M.A."/>
            <person name="O'Grady P."/>
            <person name="Pachter L."/>
            <person name="Papaceit M."/>
            <person name="Parisi M.J."/>
            <person name="Parisi M."/>
            <person name="Parts L."/>
            <person name="Pedersen J.S."/>
            <person name="Pesole G."/>
            <person name="Phillippy A.M."/>
            <person name="Ponting C.P."/>
            <person name="Pop M."/>
            <person name="Porcelli D."/>
            <person name="Powell J.R."/>
            <person name="Prohaska S."/>
            <person name="Pruitt K."/>
            <person name="Puig M."/>
            <person name="Quesneville H."/>
            <person name="Ram K.R."/>
            <person name="Rand D."/>
            <person name="Rasmussen M.D."/>
            <person name="Reed L.K."/>
            <person name="Reenan R."/>
            <person name="Reily A."/>
            <person name="Remington K.A."/>
            <person name="Rieger T.T."/>
            <person name="Ritchie M.G."/>
            <person name="Robin C."/>
            <person name="Rogers Y.H."/>
            <person name="Rohde C."/>
            <person name="Rozas J."/>
            <person name="Rubenfield M.J."/>
            <person name="Ruiz A."/>
            <person name="Russo S."/>
            <person name="Salzberg S.L."/>
            <person name="Sanchez-Gracia A."/>
            <person name="Saranga D.J."/>
            <person name="Sato H."/>
            <person name="Schaeffer S.W."/>
            <person name="Schatz M.C."/>
            <person name="Schlenke T."/>
            <person name="Schwartz R."/>
            <person name="Segarra C."/>
            <person name="Singh R.S."/>
            <person name="Sirot L."/>
            <person name="Sirota M."/>
            <person name="Sisneros N.B."/>
            <person name="Smith C.D."/>
            <person name="Smith T.F."/>
            <person name="Spieth J."/>
            <person name="Stage D.E."/>
            <person name="Stark A."/>
            <person name="Stephan W."/>
            <person name="Strausberg R.L."/>
            <person name="Strempel S."/>
            <person name="Sturgill D."/>
            <person name="Sutton G."/>
            <person name="Sutton G.G."/>
            <person name="Tao W."/>
            <person name="Teichmann S."/>
            <person name="Tobari Y.N."/>
            <person name="Tomimura Y."/>
            <person name="Tsolas J.M."/>
            <person name="Valente V.L."/>
            <person name="Venter E."/>
            <person name="Venter J.C."/>
            <person name="Vicario S."/>
            <person name="Vieira F.G."/>
            <person name="Vilella A.J."/>
            <person name="Villasante A."/>
            <person name="Walenz B."/>
            <person name="Wang J."/>
            <person name="Wasserman M."/>
            <person name="Watts T."/>
            <person name="Wilson D."/>
            <person name="Wilson R.K."/>
            <person name="Wing R.A."/>
            <person name="Wolfner M.F."/>
            <person name="Wong A."/>
            <person name="Wong G.K."/>
            <person name="Wu C.I."/>
            <person name="Wu G."/>
            <person name="Yamamoto D."/>
            <person name="Yang H.P."/>
            <person name="Yang S.P."/>
            <person name="Yorke J.A."/>
            <person name="Yoshida K."/>
            <person name="Zdobnov E."/>
            <person name="Zhang P."/>
            <person name="Zhang Y."/>
            <person name="Zimin A.V."/>
            <person name="Baldwin J."/>
            <person name="Abdouelleil A."/>
            <person name="Abdulkadir J."/>
            <person name="Abebe A."/>
            <person name="Abera B."/>
            <person name="Abreu J."/>
            <person name="Acer S.C."/>
            <person name="Aftuck L."/>
            <person name="Alexander A."/>
            <person name="An P."/>
            <person name="Anderson E."/>
            <person name="Anderson S."/>
            <person name="Arachi H."/>
            <person name="Azer M."/>
            <person name="Bachantsang P."/>
            <person name="Barry A."/>
            <person name="Bayul T."/>
            <person name="Berlin A."/>
            <person name="Bessette D."/>
            <person name="Bloom T."/>
            <person name="Blye J."/>
            <person name="Boguslavskiy L."/>
            <person name="Bonnet C."/>
            <person name="Boukhgalter B."/>
            <person name="Bourzgui I."/>
            <person name="Brown A."/>
            <person name="Cahill P."/>
            <person name="Channer S."/>
            <person name="Cheshatsang Y."/>
            <person name="Chuda L."/>
            <person name="Citroen M."/>
            <person name="Collymore A."/>
            <person name="Cooke P."/>
            <person name="Costello M."/>
            <person name="D'Aco K."/>
            <person name="Daza R."/>
            <person name="De Haan G."/>
            <person name="DeGray S."/>
            <person name="DeMaso C."/>
            <person name="Dhargay N."/>
            <person name="Dooley K."/>
            <person name="Dooley E."/>
            <person name="Doricent M."/>
            <person name="Dorje P."/>
            <person name="Dorjee K."/>
            <person name="Dupes A."/>
            <person name="Elong R."/>
            <person name="Falk J."/>
            <person name="Farina A."/>
            <person name="Faro S."/>
            <person name="Ferguson D."/>
            <person name="Fisher S."/>
            <person name="Foley C.D."/>
            <person name="Franke A."/>
            <person name="Friedrich D."/>
            <person name="Gadbois L."/>
            <person name="Gearin G."/>
            <person name="Gearin C.R."/>
            <person name="Giannoukos G."/>
            <person name="Goode T."/>
            <person name="Graham J."/>
            <person name="Grandbois E."/>
            <person name="Grewal S."/>
            <person name="Gyaltsen K."/>
            <person name="Hafez N."/>
            <person name="Hagos B."/>
            <person name="Hall J."/>
            <person name="Henson C."/>
            <person name="Hollinger A."/>
            <person name="Honan T."/>
            <person name="Huard M.D."/>
            <person name="Hughes L."/>
            <person name="Hurhula B."/>
            <person name="Husby M.E."/>
            <person name="Kamat A."/>
            <person name="Kanga B."/>
            <person name="Kashin S."/>
            <person name="Khazanovich D."/>
            <person name="Kisner P."/>
            <person name="Lance K."/>
            <person name="Lara M."/>
            <person name="Lee W."/>
            <person name="Lennon N."/>
            <person name="Letendre F."/>
            <person name="LeVine R."/>
            <person name="Lipovsky A."/>
            <person name="Liu X."/>
            <person name="Liu J."/>
            <person name="Liu S."/>
            <person name="Lokyitsang T."/>
            <person name="Lokyitsang Y."/>
            <person name="Lubonja R."/>
            <person name="Lui A."/>
            <person name="MacDonald P."/>
            <person name="Magnisalis V."/>
            <person name="Maru K."/>
            <person name="Matthews C."/>
            <person name="McCusker W."/>
            <person name="McDonough S."/>
            <person name="Mehta T."/>
            <person name="Meldrim J."/>
            <person name="Meneus L."/>
            <person name="Mihai O."/>
            <person name="Mihalev A."/>
            <person name="Mihova T."/>
            <person name="Mittelman R."/>
            <person name="Mlenga V."/>
            <person name="Montmayeur A."/>
            <person name="Mulrain L."/>
            <person name="Navidi A."/>
            <person name="Naylor J."/>
            <person name="Negash T."/>
            <person name="Nguyen T."/>
            <person name="Nguyen N."/>
            <person name="Nicol R."/>
            <person name="Norbu C."/>
            <person name="Norbu N."/>
            <person name="Novod N."/>
            <person name="O'Neill B."/>
            <person name="Osman S."/>
            <person name="Markiewicz E."/>
            <person name="Oyono O.L."/>
            <person name="Patti C."/>
            <person name="Phunkhang P."/>
            <person name="Pierre F."/>
            <person name="Priest M."/>
            <person name="Raghuraman S."/>
            <person name="Rege F."/>
            <person name="Reyes R."/>
            <person name="Rise C."/>
            <person name="Rogov P."/>
            <person name="Ross K."/>
            <person name="Ryan E."/>
            <person name="Settipalli S."/>
            <person name="Shea T."/>
            <person name="Sherpa N."/>
            <person name="Shi L."/>
            <person name="Shih D."/>
            <person name="Sparrow T."/>
            <person name="Spaulding J."/>
            <person name="Stalker J."/>
            <person name="Stange-Thomann N."/>
            <person name="Stavropoulos S."/>
            <person name="Stone C."/>
            <person name="Strader C."/>
            <person name="Tesfaye S."/>
            <person name="Thomson T."/>
            <person name="Thoulutsang Y."/>
            <person name="Thoulutsang D."/>
            <person name="Topham K."/>
            <person name="Topping I."/>
            <person name="Tsamla T."/>
            <person name="Vassiliev H."/>
            <person name="Vo A."/>
            <person name="Wangchuk T."/>
            <person name="Wangdi T."/>
            <person name="Weiand M."/>
            <person name="Wilkinson J."/>
            <person name="Wilson A."/>
            <person name="Yadav S."/>
            <person name="Young G."/>
            <person name="Yu Q."/>
            <person name="Zembek L."/>
            <person name="Zhong D."/>
            <person name="Zimmer A."/>
            <person name="Zwirko Z."/>
            <person name="Jaffe D.B."/>
            <person name="Alvarez P."/>
            <person name="Brockman W."/>
            <person name="Butler J."/>
            <person name="Chin C."/>
            <person name="Gnerre S."/>
            <person name="Grabherr M."/>
            <person name="Kleber M."/>
            <person name="Mauceli E."/>
            <person name="MacCallum I."/>
        </authorList>
    </citation>
    <scope>NUCLEOTIDE SEQUENCE [LARGE SCALE GENOMIC DNA]</scope>
    <source>
        <strain evidence="8">Tucson 15287-2541.00</strain>
    </source>
</reference>
<dbReference type="eggNOG" id="KOG0717">
    <property type="taxonomic scope" value="Eukaryota"/>
</dbReference>
<dbReference type="EMBL" id="CH916367">
    <property type="protein sequence ID" value="EDW02532.1"/>
    <property type="molecule type" value="Genomic_DNA"/>
</dbReference>
<dbReference type="CDD" id="cd06257">
    <property type="entry name" value="DnaJ"/>
    <property type="match status" value="1"/>
</dbReference>
<dbReference type="InterPro" id="IPR013087">
    <property type="entry name" value="Znf_C2H2_type"/>
</dbReference>
<dbReference type="PANTHER" id="PTHR44029">
    <property type="entry name" value="DNAJ HOMOLOG SUBFAMILY C MEMBER 21"/>
    <property type="match status" value="1"/>
</dbReference>
<dbReference type="PhylomeDB" id="B4J9M5"/>
<evidence type="ECO:0000256" key="5">
    <source>
        <dbReference type="SAM" id="MobiDB-lite"/>
    </source>
</evidence>
<dbReference type="InterPro" id="IPR036236">
    <property type="entry name" value="Znf_C2H2_sf"/>
</dbReference>
<feature type="region of interest" description="Disordered" evidence="5">
    <location>
        <begin position="273"/>
        <end position="304"/>
    </location>
</feature>
<keyword evidence="8" id="KW-1185">Reference proteome</keyword>
<evidence type="ECO:0000256" key="4">
    <source>
        <dbReference type="ARBA" id="ARBA00074367"/>
    </source>
</evidence>
<dbReference type="SUPFAM" id="SSF46565">
    <property type="entry name" value="Chaperone J-domain"/>
    <property type="match status" value="1"/>
</dbReference>
<dbReference type="AlphaFoldDB" id="B4J9M5"/>